<dbReference type="PROSITE" id="PS50206">
    <property type="entry name" value="RHODANESE_3"/>
    <property type="match status" value="1"/>
</dbReference>
<dbReference type="PANTHER" id="PTHR43031">
    <property type="entry name" value="FAD-DEPENDENT OXIDOREDUCTASE"/>
    <property type="match status" value="1"/>
</dbReference>
<dbReference type="CDD" id="cd00158">
    <property type="entry name" value="RHOD"/>
    <property type="match status" value="1"/>
</dbReference>
<evidence type="ECO:0000313" key="2">
    <source>
        <dbReference type="EMBL" id="MCP8969116.1"/>
    </source>
</evidence>
<accession>A0AA42BQ77</accession>
<dbReference type="InterPro" id="IPR050229">
    <property type="entry name" value="GlpE_sulfurtransferase"/>
</dbReference>
<dbReference type="AlphaFoldDB" id="A0AA42BQ77"/>
<reference evidence="2" key="1">
    <citation type="submission" date="2022-07" db="EMBL/GenBank/DDBJ databases">
        <authorList>
            <person name="Li W.-J."/>
            <person name="Deng Q.-Q."/>
        </authorList>
    </citation>
    <scope>NUCLEOTIDE SEQUENCE</scope>
    <source>
        <strain evidence="2">SYSU M60031</strain>
    </source>
</reference>
<comment type="caution">
    <text evidence="2">The sequence shown here is derived from an EMBL/GenBank/DDBJ whole genome shotgun (WGS) entry which is preliminary data.</text>
</comment>
<dbReference type="EMBL" id="JANCLT010000005">
    <property type="protein sequence ID" value="MCP8969116.1"/>
    <property type="molecule type" value="Genomic_DNA"/>
</dbReference>
<gene>
    <name evidence="2" type="ORF">NK662_11250</name>
</gene>
<dbReference type="SMART" id="SM00450">
    <property type="entry name" value="RHOD"/>
    <property type="match status" value="1"/>
</dbReference>
<evidence type="ECO:0000313" key="3">
    <source>
        <dbReference type="Proteomes" id="UP001156102"/>
    </source>
</evidence>
<dbReference type="InterPro" id="IPR036873">
    <property type="entry name" value="Rhodanese-like_dom_sf"/>
</dbReference>
<organism evidence="2 3">
    <name type="scientific">Ectobacillus ponti</name>
    <dbReference type="NCBI Taxonomy" id="2961894"/>
    <lineage>
        <taxon>Bacteria</taxon>
        <taxon>Bacillati</taxon>
        <taxon>Bacillota</taxon>
        <taxon>Bacilli</taxon>
        <taxon>Bacillales</taxon>
        <taxon>Bacillaceae</taxon>
        <taxon>Ectobacillus</taxon>
    </lineage>
</organism>
<sequence>MYREMSAAEAAAQLPNMSVLDVREEYEAAQGTLEGAVHIPLSELPVRLGELSDSRTHLVVCQNGVRSAMATELLSQYGYEAVNLTGGLKDWTGDWQR</sequence>
<dbReference type="PANTHER" id="PTHR43031:SF17">
    <property type="entry name" value="SULFURTRANSFERASE YTWF-RELATED"/>
    <property type="match status" value="1"/>
</dbReference>
<dbReference type="Gene3D" id="3.40.250.10">
    <property type="entry name" value="Rhodanese-like domain"/>
    <property type="match status" value="1"/>
</dbReference>
<protein>
    <submittedName>
        <fullName evidence="2">Rhodanese-like domain-containing protein</fullName>
    </submittedName>
</protein>
<dbReference type="Proteomes" id="UP001156102">
    <property type="component" value="Unassembled WGS sequence"/>
</dbReference>
<evidence type="ECO:0000259" key="1">
    <source>
        <dbReference type="PROSITE" id="PS50206"/>
    </source>
</evidence>
<dbReference type="RefSeq" id="WP_254759034.1">
    <property type="nucleotide sequence ID" value="NZ_JANCLT010000005.1"/>
</dbReference>
<name>A0AA42BQ77_9BACI</name>
<dbReference type="InterPro" id="IPR001763">
    <property type="entry name" value="Rhodanese-like_dom"/>
</dbReference>
<dbReference type="Pfam" id="PF00581">
    <property type="entry name" value="Rhodanese"/>
    <property type="match status" value="1"/>
</dbReference>
<keyword evidence="3" id="KW-1185">Reference proteome</keyword>
<dbReference type="SUPFAM" id="SSF52821">
    <property type="entry name" value="Rhodanese/Cell cycle control phosphatase"/>
    <property type="match status" value="1"/>
</dbReference>
<proteinExistence type="predicted"/>
<feature type="domain" description="Rhodanese" evidence="1">
    <location>
        <begin position="13"/>
        <end position="96"/>
    </location>
</feature>